<dbReference type="InterPro" id="IPR043472">
    <property type="entry name" value="Macro_dom-like"/>
</dbReference>
<feature type="domain" description="Microbial-type PARG catalytic" evidence="2">
    <location>
        <begin position="64"/>
        <end position="159"/>
    </location>
</feature>
<dbReference type="NCBIfam" id="TIGR02452">
    <property type="entry name" value="TIGR02452 family protein"/>
    <property type="match status" value="1"/>
</dbReference>
<evidence type="ECO:0000313" key="3">
    <source>
        <dbReference type="EMBL" id="OCL01679.1"/>
    </source>
</evidence>
<evidence type="ECO:0000259" key="2">
    <source>
        <dbReference type="Pfam" id="PF10021"/>
    </source>
</evidence>
<accession>A0A8E2JLJ7</accession>
<dbReference type="SUPFAM" id="SSF52949">
    <property type="entry name" value="Macro domain-like"/>
    <property type="match status" value="1"/>
</dbReference>
<sequence>MASQQEVRRRAELRIIAQETKKLLPDVLHQLNGDTTTSTICSLNDLEPLDPEACPKFELPEEEGKPTRKGTRIQVFDQDTFDTAIIVQPDTTFTTEKKPVAVLNLASERHPGGGWLNGALAQEEALCYRSSLYLTLKDDFYPIPPLSGVYSPTVIIIRDALSRGHGLLCDETPAKDLPVTSVITVAAQRRPRLSRNMMYRHDSDRQLMKEKIRLVLRMAARNGHTKLVLGALGCGAFGNPPKDVAQCFLEVFHEKEFEGGWWENVTFAVLDNVRHGGEEGNGNFGIFYRTLDGVVV</sequence>
<keyword evidence="4" id="KW-1185">Reference proteome</keyword>
<dbReference type="InterPro" id="IPR002589">
    <property type="entry name" value="Macro_dom"/>
</dbReference>
<dbReference type="InterPro" id="IPR012664">
    <property type="entry name" value="CHP02452"/>
</dbReference>
<dbReference type="PANTHER" id="PTHR35596">
    <property type="entry name" value="DUF2263 DOMAIN-CONTAINING PROTEIN"/>
    <property type="match status" value="1"/>
</dbReference>
<evidence type="ECO:0008006" key="5">
    <source>
        <dbReference type="Google" id="ProtNLM"/>
    </source>
</evidence>
<dbReference type="Pfam" id="PF10021">
    <property type="entry name" value="PARG_cat_microb"/>
    <property type="match status" value="1"/>
</dbReference>
<evidence type="ECO:0000313" key="4">
    <source>
        <dbReference type="Proteomes" id="UP000250140"/>
    </source>
</evidence>
<organism evidence="3 4">
    <name type="scientific">Glonium stellatum</name>
    <dbReference type="NCBI Taxonomy" id="574774"/>
    <lineage>
        <taxon>Eukaryota</taxon>
        <taxon>Fungi</taxon>
        <taxon>Dikarya</taxon>
        <taxon>Ascomycota</taxon>
        <taxon>Pezizomycotina</taxon>
        <taxon>Dothideomycetes</taxon>
        <taxon>Pleosporomycetidae</taxon>
        <taxon>Gloniales</taxon>
        <taxon>Gloniaceae</taxon>
        <taxon>Glonium</taxon>
    </lineage>
</organism>
<dbReference type="InterPro" id="IPR019261">
    <property type="entry name" value="PARG_cat_microbial"/>
</dbReference>
<dbReference type="Gene3D" id="3.40.220.10">
    <property type="entry name" value="Leucine Aminopeptidase, subunit E, domain 1"/>
    <property type="match status" value="1"/>
</dbReference>
<dbReference type="Pfam" id="PF01661">
    <property type="entry name" value="Macro"/>
    <property type="match status" value="1"/>
</dbReference>
<evidence type="ECO:0000259" key="1">
    <source>
        <dbReference type="Pfam" id="PF01661"/>
    </source>
</evidence>
<dbReference type="AlphaFoldDB" id="A0A8E2JLJ7"/>
<dbReference type="OrthoDB" id="9985428at2759"/>
<gene>
    <name evidence="3" type="ORF">AOQ84DRAFT_357767</name>
</gene>
<protein>
    <recommendedName>
        <fullName evidence="5">Microbial-type PARG catalytic domain-containing protein</fullName>
    </recommendedName>
</protein>
<dbReference type="EMBL" id="KV751092">
    <property type="protein sequence ID" value="OCL01679.1"/>
    <property type="molecule type" value="Genomic_DNA"/>
</dbReference>
<dbReference type="PANTHER" id="PTHR35596:SF1">
    <property type="entry name" value="MICROBIAL-TYPE PARG CATALYTIC DOMAIN-CONTAINING PROTEIN"/>
    <property type="match status" value="1"/>
</dbReference>
<feature type="domain" description="Macro" evidence="1">
    <location>
        <begin position="172"/>
        <end position="247"/>
    </location>
</feature>
<reference evidence="3 4" key="1">
    <citation type="journal article" date="2016" name="Nat. Commun.">
        <title>Ectomycorrhizal ecology is imprinted in the genome of the dominant symbiotic fungus Cenococcum geophilum.</title>
        <authorList>
            <consortium name="DOE Joint Genome Institute"/>
            <person name="Peter M."/>
            <person name="Kohler A."/>
            <person name="Ohm R.A."/>
            <person name="Kuo A."/>
            <person name="Krutzmann J."/>
            <person name="Morin E."/>
            <person name="Arend M."/>
            <person name="Barry K.W."/>
            <person name="Binder M."/>
            <person name="Choi C."/>
            <person name="Clum A."/>
            <person name="Copeland A."/>
            <person name="Grisel N."/>
            <person name="Haridas S."/>
            <person name="Kipfer T."/>
            <person name="LaButti K."/>
            <person name="Lindquist E."/>
            <person name="Lipzen A."/>
            <person name="Maire R."/>
            <person name="Meier B."/>
            <person name="Mihaltcheva S."/>
            <person name="Molinier V."/>
            <person name="Murat C."/>
            <person name="Poggeler S."/>
            <person name="Quandt C.A."/>
            <person name="Sperisen C."/>
            <person name="Tritt A."/>
            <person name="Tisserant E."/>
            <person name="Crous P.W."/>
            <person name="Henrissat B."/>
            <person name="Nehls U."/>
            <person name="Egli S."/>
            <person name="Spatafora J.W."/>
            <person name="Grigoriev I.V."/>
            <person name="Martin F.M."/>
        </authorList>
    </citation>
    <scope>NUCLEOTIDE SEQUENCE [LARGE SCALE GENOMIC DNA]</scope>
    <source>
        <strain evidence="3 4">CBS 207.34</strain>
    </source>
</reference>
<name>A0A8E2JLJ7_9PEZI</name>
<dbReference type="Proteomes" id="UP000250140">
    <property type="component" value="Unassembled WGS sequence"/>
</dbReference>
<dbReference type="PIRSF" id="PIRSF014899">
    <property type="entry name" value="UCP014899"/>
    <property type="match status" value="1"/>
</dbReference>
<proteinExistence type="predicted"/>